<protein>
    <recommendedName>
        <fullName evidence="1">SET domain-containing protein</fullName>
    </recommendedName>
</protein>
<organism evidence="2 3">
    <name type="scientific">Rotaria socialis</name>
    <dbReference type="NCBI Taxonomy" id="392032"/>
    <lineage>
        <taxon>Eukaryota</taxon>
        <taxon>Metazoa</taxon>
        <taxon>Spiralia</taxon>
        <taxon>Gnathifera</taxon>
        <taxon>Rotifera</taxon>
        <taxon>Eurotatoria</taxon>
        <taxon>Bdelloidea</taxon>
        <taxon>Philodinida</taxon>
        <taxon>Philodinidae</taxon>
        <taxon>Rotaria</taxon>
    </lineage>
</organism>
<dbReference type="PANTHER" id="PTHR13271">
    <property type="entry name" value="UNCHARACTERIZED PUTATIVE METHYLTRANSFERASE"/>
    <property type="match status" value="1"/>
</dbReference>
<dbReference type="EMBL" id="CAJNYU010003045">
    <property type="protein sequence ID" value="CAF3628799.1"/>
    <property type="molecule type" value="Genomic_DNA"/>
</dbReference>
<dbReference type="Pfam" id="PF00856">
    <property type="entry name" value="SET"/>
    <property type="match status" value="1"/>
</dbReference>
<proteinExistence type="predicted"/>
<dbReference type="InterPro" id="IPR001214">
    <property type="entry name" value="SET_dom"/>
</dbReference>
<dbReference type="InterPro" id="IPR046341">
    <property type="entry name" value="SET_dom_sf"/>
</dbReference>
<comment type="caution">
    <text evidence="2">The sequence shown here is derived from an EMBL/GenBank/DDBJ whole genome shotgun (WGS) entry which is preliminary data.</text>
</comment>
<dbReference type="PANTHER" id="PTHR13271:SF137">
    <property type="entry name" value="SET DOMAIN-CONTAINING PROTEIN"/>
    <property type="match status" value="1"/>
</dbReference>
<dbReference type="Gene3D" id="3.90.1410.10">
    <property type="entry name" value="set domain protein methyltransferase, domain 1"/>
    <property type="match status" value="1"/>
</dbReference>
<reference evidence="2" key="1">
    <citation type="submission" date="2021-02" db="EMBL/GenBank/DDBJ databases">
        <authorList>
            <person name="Nowell W R."/>
        </authorList>
    </citation>
    <scope>NUCLEOTIDE SEQUENCE</scope>
</reference>
<name>A0A818PTU4_9BILA</name>
<feature type="domain" description="SET" evidence="1">
    <location>
        <begin position="79"/>
        <end position="236"/>
    </location>
</feature>
<accession>A0A818PTU4</accession>
<dbReference type="Proteomes" id="UP000663869">
    <property type="component" value="Unassembled WGS sequence"/>
</dbReference>
<evidence type="ECO:0000313" key="2">
    <source>
        <dbReference type="EMBL" id="CAF3628799.1"/>
    </source>
</evidence>
<sequence>MFRHFFLFIYDDYFQIHFRIIITTVGSYRIYVLVYGGQIHENVKIDVKEERGLFATDTIESYAALVTVPRSLIVNNQHSDLSIFSTDTERQGLMMFLIREYMKGDASFWFPWIKLLNIDKEADELLKIKMHLFDCVEHSTLGQALTARYQQLQEEYQQLNFSETNFELFCAVDHLVWSRVLDLPESEPLSLVPFIDFANHSLNANARWFLDDETRNLILRSEQILKPDEEITINYGLKSNEELLYLYGFTLSDNPNDRVTLPVSLLPDDVLLADKLRLIQELNLPPRLTLNFNGHLNEQSNRLVKILSAQTHTTIDTENEYYKPYLLNLFNEYLNELNVCSDDEKFIKYYLDSQKFIVKKAIDNLK</sequence>
<dbReference type="AlphaFoldDB" id="A0A818PTU4"/>
<gene>
    <name evidence="2" type="ORF">FME351_LOCUS23333</name>
</gene>
<evidence type="ECO:0000313" key="3">
    <source>
        <dbReference type="Proteomes" id="UP000663869"/>
    </source>
</evidence>
<dbReference type="PROSITE" id="PS50280">
    <property type="entry name" value="SET"/>
    <property type="match status" value="1"/>
</dbReference>
<dbReference type="SUPFAM" id="SSF82199">
    <property type="entry name" value="SET domain"/>
    <property type="match status" value="1"/>
</dbReference>
<evidence type="ECO:0000259" key="1">
    <source>
        <dbReference type="PROSITE" id="PS50280"/>
    </source>
</evidence>
<dbReference type="GO" id="GO:0016279">
    <property type="term" value="F:protein-lysine N-methyltransferase activity"/>
    <property type="evidence" value="ECO:0007669"/>
    <property type="project" value="TreeGrafter"/>
</dbReference>
<dbReference type="InterPro" id="IPR050600">
    <property type="entry name" value="SETD3_SETD6_MTase"/>
</dbReference>
<dbReference type="CDD" id="cd10527">
    <property type="entry name" value="SET_LSMT"/>
    <property type="match status" value="1"/>
</dbReference>